<sequence length="180" mass="20922">MDLEEKWERAIRETRIIKYRLRNLLAFDSTELPYIALASSSVNLGDTVVRKGKVIVHRPLIVLPYGPFAQFEGFDFEEDFSLTGDDIRRFLLMRGISFPTLKYRNETYTVDIFEGDIEKAIAYFSDQLERREDVHSGLIAGPEDTWQFSVLIYVAAMAVRSASSDIEQIIEELRKRKKYL</sequence>
<proteinExistence type="predicted"/>
<reference evidence="1" key="1">
    <citation type="journal article" date="2020" name="mSystems">
        <title>Genome- and Community-Level Interaction Insights into Carbon Utilization and Element Cycling Functions of Hydrothermarchaeota in Hydrothermal Sediment.</title>
        <authorList>
            <person name="Zhou Z."/>
            <person name="Liu Y."/>
            <person name="Xu W."/>
            <person name="Pan J."/>
            <person name="Luo Z.H."/>
            <person name="Li M."/>
        </authorList>
    </citation>
    <scope>NUCLEOTIDE SEQUENCE [LARGE SCALE GENOMIC DNA]</scope>
    <source>
        <strain evidence="1">HyVt-219</strain>
    </source>
</reference>
<dbReference type="EMBL" id="DRBC01000267">
    <property type="protein sequence ID" value="HDN84984.1"/>
    <property type="molecule type" value="Genomic_DNA"/>
</dbReference>
<comment type="caution">
    <text evidence="1">The sequence shown here is derived from an EMBL/GenBank/DDBJ whole genome shotgun (WGS) entry which is preliminary data.</text>
</comment>
<protein>
    <submittedName>
        <fullName evidence="1">Uncharacterized protein</fullName>
    </submittedName>
</protein>
<organism evidence="1">
    <name type="scientific">Aerophobetes bacterium</name>
    <dbReference type="NCBI Taxonomy" id="2030807"/>
    <lineage>
        <taxon>Bacteria</taxon>
        <taxon>Candidatus Aerophobota</taxon>
    </lineage>
</organism>
<evidence type="ECO:0000313" key="1">
    <source>
        <dbReference type="EMBL" id="HDN84984.1"/>
    </source>
</evidence>
<dbReference type="Proteomes" id="UP000885660">
    <property type="component" value="Unassembled WGS sequence"/>
</dbReference>
<gene>
    <name evidence="1" type="ORF">ENG47_04420</name>
</gene>
<accession>A0A7V0MZM8</accession>
<name>A0A7V0MZM8_UNCAE</name>
<dbReference type="AlphaFoldDB" id="A0A7V0MZM8"/>